<proteinExistence type="predicted"/>
<sequence length="154" mass="16481">MRVYLRVQSPLVPALTLSPPGLRIRVNTFVTAAKSKTHIAGIIFSRLCRISVRIGRFALLGALFASLSSTHRLTAPLSPHALDPARERYAGMTDAKKTEGRPRGKSTISNAVPDAVVGCKLWPQMLGSDVDVRRLTGCSILKPATGAGPACHRA</sequence>
<evidence type="ECO:0000313" key="1">
    <source>
        <dbReference type="EMBL" id="QYT04431.1"/>
    </source>
</evidence>
<dbReference type="EMBL" id="CP075869">
    <property type="protein sequence ID" value="QYT04431.1"/>
    <property type="molecule type" value="Genomic_DNA"/>
</dbReference>
<organism evidence="1 2">
    <name type="scientific">Trichoderma simmonsii</name>
    <dbReference type="NCBI Taxonomy" id="1491479"/>
    <lineage>
        <taxon>Eukaryota</taxon>
        <taxon>Fungi</taxon>
        <taxon>Dikarya</taxon>
        <taxon>Ascomycota</taxon>
        <taxon>Pezizomycotina</taxon>
        <taxon>Sordariomycetes</taxon>
        <taxon>Hypocreomycetidae</taxon>
        <taxon>Hypocreales</taxon>
        <taxon>Hypocreaceae</taxon>
        <taxon>Trichoderma</taxon>
    </lineage>
</organism>
<reference evidence="1 2" key="1">
    <citation type="journal article" date="2021" name="BMC Genomics">
        <title>Telomere-to-telomere genome assembly of asparaginase-producing Trichoderma simmonsii.</title>
        <authorList>
            <person name="Chung D."/>
            <person name="Kwon Y.M."/>
            <person name="Yang Y."/>
        </authorList>
    </citation>
    <scope>NUCLEOTIDE SEQUENCE [LARGE SCALE GENOMIC DNA]</scope>
    <source>
        <strain evidence="1 2">GH-Sj1</strain>
    </source>
</reference>
<protein>
    <submittedName>
        <fullName evidence="1">Uncharacterized protein</fullName>
    </submittedName>
</protein>
<keyword evidence="2" id="KW-1185">Reference proteome</keyword>
<dbReference type="Proteomes" id="UP000826661">
    <property type="component" value="Chromosome VI"/>
</dbReference>
<accession>A0A8G0PJ60</accession>
<gene>
    <name evidence="1" type="ORF">H0G86_011337</name>
</gene>
<dbReference type="AlphaFoldDB" id="A0A8G0PJ60"/>
<evidence type="ECO:0000313" key="2">
    <source>
        <dbReference type="Proteomes" id="UP000826661"/>
    </source>
</evidence>
<name>A0A8G0PJ60_9HYPO</name>